<dbReference type="InterPro" id="IPR016197">
    <property type="entry name" value="Chromo-like_dom_sf"/>
</dbReference>
<dbReference type="Gramene" id="Tc06v2_t004660.1">
    <property type="protein sequence ID" value="Tc06v2_p004660.1"/>
    <property type="gene ID" value="Tc06v2_g004660"/>
</dbReference>
<reference evidence="3" key="2">
    <citation type="submission" date="2025-08" db="UniProtKB">
        <authorList>
            <consortium name="RefSeq"/>
        </authorList>
    </citation>
    <scope>IDENTIFICATION</scope>
</reference>
<accession>A0AB32WL46</accession>
<dbReference type="InterPro" id="IPR012337">
    <property type="entry name" value="RNaseH-like_sf"/>
</dbReference>
<dbReference type="PANTHER" id="PTHR46148">
    <property type="entry name" value="CHROMO DOMAIN-CONTAINING PROTEIN"/>
    <property type="match status" value="1"/>
</dbReference>
<gene>
    <name evidence="3" type="primary">LOC108662423</name>
</gene>
<dbReference type="GO" id="GO:0003676">
    <property type="term" value="F:nucleic acid binding"/>
    <property type="evidence" value="ECO:0007669"/>
    <property type="project" value="InterPro"/>
</dbReference>
<dbReference type="GeneID" id="108662423"/>
<dbReference type="PANTHER" id="PTHR46148:SF60">
    <property type="entry name" value="CHROMO DOMAIN-CONTAINING PROTEIN"/>
    <property type="match status" value="1"/>
</dbReference>
<dbReference type="SUPFAM" id="SSF54160">
    <property type="entry name" value="Chromo domain-like"/>
    <property type="match status" value="1"/>
</dbReference>
<reference evidence="2" key="1">
    <citation type="journal article" date="1997" name="Nucleic Acids Res.">
        <title>tRNAscan-SE: a program for improved detection of transfer RNA genes in genomic sequence.</title>
        <authorList>
            <person name="Lowe T.M."/>
            <person name="Eddy S.R."/>
        </authorList>
    </citation>
    <scope>NUCLEOTIDE SEQUENCE [LARGE SCALE GENOMIC DNA]</scope>
    <source>
        <strain evidence="2">r\B97-61/B2</strain>
    </source>
</reference>
<sequence length="254" mass="29662">MPEWKWERITMDFVTDEIIRLHGIPVSIVSNKGAQFASRFWEKLQEALGTKLDFSTAFHPKADGQSERTIQTFEDMLRACDATEKIRMICQRMLIAQSRQKSYADNRQRDLEFQVGDHVFLKVSPTKRIMRFGKKGKLSPRYIGPFEILKRVGAVAYLLALPSDFSNIHPVFYVSMLKKYNPDPSHVIQYETIQLNNDLTYKEQPVAILDRQVKKLRSKDVASVKVLWQNQTSEEVTWESEKEMRTKYPHLFDA</sequence>
<dbReference type="Pfam" id="PF24626">
    <property type="entry name" value="SH3_Tf2-1"/>
    <property type="match status" value="1"/>
</dbReference>
<evidence type="ECO:0000313" key="3">
    <source>
        <dbReference type="RefSeq" id="XP_017978269.1"/>
    </source>
</evidence>
<dbReference type="RefSeq" id="XP_017978269.1">
    <property type="nucleotide sequence ID" value="XM_018122780.1"/>
</dbReference>
<dbReference type="Proteomes" id="UP000694886">
    <property type="component" value="Chromosome 6"/>
</dbReference>
<proteinExistence type="predicted"/>
<name>A0AB32WL46_THECC</name>
<protein>
    <submittedName>
        <fullName evidence="3">Uncharacterized protein LOC108662423</fullName>
    </submittedName>
</protein>
<dbReference type="KEGG" id="tcc:108662423"/>
<evidence type="ECO:0000259" key="1">
    <source>
        <dbReference type="PROSITE" id="PS50994"/>
    </source>
</evidence>
<dbReference type="GO" id="GO:0015074">
    <property type="term" value="P:DNA integration"/>
    <property type="evidence" value="ECO:0007669"/>
    <property type="project" value="InterPro"/>
</dbReference>
<organism evidence="2 3">
    <name type="scientific">Theobroma cacao</name>
    <name type="common">Cacao</name>
    <name type="synonym">Cocoa</name>
    <dbReference type="NCBI Taxonomy" id="3641"/>
    <lineage>
        <taxon>Eukaryota</taxon>
        <taxon>Viridiplantae</taxon>
        <taxon>Streptophyta</taxon>
        <taxon>Embryophyta</taxon>
        <taxon>Tracheophyta</taxon>
        <taxon>Spermatophyta</taxon>
        <taxon>Magnoliopsida</taxon>
        <taxon>eudicotyledons</taxon>
        <taxon>Gunneridae</taxon>
        <taxon>Pentapetalae</taxon>
        <taxon>rosids</taxon>
        <taxon>malvids</taxon>
        <taxon>Malvales</taxon>
        <taxon>Malvaceae</taxon>
        <taxon>Byttnerioideae</taxon>
        <taxon>Theobroma</taxon>
    </lineage>
</organism>
<dbReference type="AlphaFoldDB" id="A0AB32WL46"/>
<evidence type="ECO:0000313" key="2">
    <source>
        <dbReference type="Proteomes" id="UP000694886"/>
    </source>
</evidence>
<dbReference type="InterPro" id="IPR001584">
    <property type="entry name" value="Integrase_cat-core"/>
</dbReference>
<dbReference type="InterPro" id="IPR056924">
    <property type="entry name" value="SH3_Tf2-1"/>
</dbReference>
<dbReference type="Gene3D" id="3.30.420.10">
    <property type="entry name" value="Ribonuclease H-like superfamily/Ribonuclease H"/>
    <property type="match status" value="1"/>
</dbReference>
<dbReference type="SUPFAM" id="SSF53098">
    <property type="entry name" value="Ribonuclease H-like"/>
    <property type="match status" value="1"/>
</dbReference>
<dbReference type="PROSITE" id="PS50994">
    <property type="entry name" value="INTEGRASE"/>
    <property type="match status" value="1"/>
</dbReference>
<dbReference type="InterPro" id="IPR036397">
    <property type="entry name" value="RNaseH_sf"/>
</dbReference>
<feature type="domain" description="Integrase catalytic" evidence="1">
    <location>
        <begin position="1"/>
        <end position="133"/>
    </location>
</feature>